<organism evidence="5">
    <name type="scientific">Odontella aurita</name>
    <dbReference type="NCBI Taxonomy" id="265563"/>
    <lineage>
        <taxon>Eukaryota</taxon>
        <taxon>Sar</taxon>
        <taxon>Stramenopiles</taxon>
        <taxon>Ochrophyta</taxon>
        <taxon>Bacillariophyta</taxon>
        <taxon>Mediophyceae</taxon>
        <taxon>Biddulphiophycidae</taxon>
        <taxon>Eupodiscales</taxon>
        <taxon>Odontellaceae</taxon>
        <taxon>Odontella</taxon>
    </lineage>
</organism>
<reference evidence="5" key="1">
    <citation type="submission" date="2021-01" db="EMBL/GenBank/DDBJ databases">
        <authorList>
            <person name="Corre E."/>
            <person name="Pelletier E."/>
            <person name="Niang G."/>
            <person name="Scheremetjew M."/>
            <person name="Finn R."/>
            <person name="Kale V."/>
            <person name="Holt S."/>
            <person name="Cochrane G."/>
            <person name="Meng A."/>
            <person name="Brown T."/>
            <person name="Cohen L."/>
        </authorList>
    </citation>
    <scope>NUCLEOTIDE SEQUENCE</scope>
    <source>
        <strain evidence="5">Isolate 1302-5</strain>
    </source>
</reference>
<evidence type="ECO:0000256" key="2">
    <source>
        <dbReference type="ARBA" id="ARBA00023033"/>
    </source>
</evidence>
<evidence type="ECO:0000259" key="4">
    <source>
        <dbReference type="Pfam" id="PF01494"/>
    </source>
</evidence>
<dbReference type="AlphaFoldDB" id="A0A7S4JQN6"/>
<name>A0A7S4JQN6_9STRA</name>
<dbReference type="Gene3D" id="3.50.50.60">
    <property type="entry name" value="FAD/NAD(P)-binding domain"/>
    <property type="match status" value="1"/>
</dbReference>
<dbReference type="PANTHER" id="PTHR13789">
    <property type="entry name" value="MONOOXYGENASE"/>
    <property type="match status" value="1"/>
</dbReference>
<dbReference type="InterPro" id="IPR050493">
    <property type="entry name" value="FAD-dep_Monooxygenase_BioMet"/>
</dbReference>
<accession>A0A7S4JQN6</accession>
<evidence type="ECO:0000313" key="5">
    <source>
        <dbReference type="EMBL" id="CAE2271204.1"/>
    </source>
</evidence>
<dbReference type="EMBL" id="HBKQ01046515">
    <property type="protein sequence ID" value="CAE2271204.1"/>
    <property type="molecule type" value="Transcribed_RNA"/>
</dbReference>
<dbReference type="GO" id="GO:0071949">
    <property type="term" value="F:FAD binding"/>
    <property type="evidence" value="ECO:0007669"/>
    <property type="project" value="InterPro"/>
</dbReference>
<dbReference type="GO" id="GO:0004497">
    <property type="term" value="F:monooxygenase activity"/>
    <property type="evidence" value="ECO:0007669"/>
    <property type="project" value="UniProtKB-KW"/>
</dbReference>
<dbReference type="PANTHER" id="PTHR13789:SF309">
    <property type="entry name" value="PUTATIVE (AFU_ORTHOLOGUE AFUA_6G14510)-RELATED"/>
    <property type="match status" value="1"/>
</dbReference>
<keyword evidence="2" id="KW-0503">Monooxygenase</keyword>
<gene>
    <name evidence="5" type="ORF">OAUR00152_LOCUS32088</name>
</gene>
<feature type="domain" description="FAD-binding" evidence="4">
    <location>
        <begin position="53"/>
        <end position="378"/>
    </location>
</feature>
<feature type="signal peptide" evidence="3">
    <location>
        <begin position="1"/>
        <end position="22"/>
    </location>
</feature>
<keyword evidence="1" id="KW-0560">Oxidoreductase</keyword>
<protein>
    <recommendedName>
        <fullName evidence="4">FAD-binding domain-containing protein</fullName>
    </recommendedName>
</protein>
<dbReference type="SUPFAM" id="SSF51905">
    <property type="entry name" value="FAD/NAD(P)-binding domain"/>
    <property type="match status" value="1"/>
</dbReference>
<dbReference type="Pfam" id="PF01494">
    <property type="entry name" value="FAD_binding_3"/>
    <property type="match status" value="1"/>
</dbReference>
<dbReference type="PRINTS" id="PR00420">
    <property type="entry name" value="RNGMNOXGNASE"/>
</dbReference>
<evidence type="ECO:0000256" key="3">
    <source>
        <dbReference type="SAM" id="SignalP"/>
    </source>
</evidence>
<keyword evidence="3" id="KW-0732">Signal</keyword>
<dbReference type="InterPro" id="IPR036188">
    <property type="entry name" value="FAD/NAD-bd_sf"/>
</dbReference>
<evidence type="ECO:0000256" key="1">
    <source>
        <dbReference type="ARBA" id="ARBA00023002"/>
    </source>
</evidence>
<proteinExistence type="predicted"/>
<feature type="chain" id="PRO_5031459774" description="FAD-binding domain-containing protein" evidence="3">
    <location>
        <begin position="23"/>
        <end position="445"/>
    </location>
</feature>
<dbReference type="InterPro" id="IPR002938">
    <property type="entry name" value="FAD-bd"/>
</dbReference>
<sequence>MQSLTLIIPLIWIACCVDETRAFLSRSPATPYSYSSTTACFRSESVRNGEVDADIIIIGGGLVGMATGVALVERGVSSIQVLEQAHALRRVGAAIGLYPNGLAALEYISPQVREQIQSKSSPCQVFERRDLQDKLIQKTDVPDIGATAPVMYAWFLLQQHFADSLPDNCLQLAHTLESYRILESGLVQVSCKRDNSIITKTCRLLIGTDGINSRVRRQLLGGQPNVEYYGKVMYRAVLDKQEVDTILDVPNGAQISWQGNEKGKSFSLRETTKGVITITAAAVQDYTAGSESRDRRKKDRLLGLFKEFPSPVKQIIDRLPNSIHEDFIRDVNIPEHWSGDGPVVILGDAAHAMTPHMGQGANMGLEDVCELVHRVIAADDITAALADFCECRLPRVKEVQDRSRENTLQSNTFDKQSASIPFERRKYSETFKDRLYKWMPPTDTR</sequence>